<dbReference type="EMBL" id="CP013290">
    <property type="protein sequence ID" value="APH02647.1"/>
    <property type="molecule type" value="Genomic_DNA"/>
</dbReference>
<name>A0A1L3MJV4_9MICO</name>
<dbReference type="Proteomes" id="UP000182938">
    <property type="component" value="Chromosome"/>
</dbReference>
<proteinExistence type="predicted"/>
<dbReference type="Pfam" id="PF09819">
    <property type="entry name" value="ABC_cobalt"/>
    <property type="match status" value="1"/>
</dbReference>
<feature type="transmembrane region" description="Helical" evidence="1">
    <location>
        <begin position="113"/>
        <end position="131"/>
    </location>
</feature>
<evidence type="ECO:0000313" key="2">
    <source>
        <dbReference type="EMBL" id="APH02647.1"/>
    </source>
</evidence>
<feature type="transmembrane region" description="Helical" evidence="1">
    <location>
        <begin position="138"/>
        <end position="159"/>
    </location>
</feature>
<protein>
    <submittedName>
        <fullName evidence="2">ABC transporter permease</fullName>
    </submittedName>
</protein>
<organism evidence="2 3">
    <name type="scientific">Janibacter indicus</name>
    <dbReference type="NCBI Taxonomy" id="857417"/>
    <lineage>
        <taxon>Bacteria</taxon>
        <taxon>Bacillati</taxon>
        <taxon>Actinomycetota</taxon>
        <taxon>Actinomycetes</taxon>
        <taxon>Micrococcales</taxon>
        <taxon>Intrasporangiaceae</taxon>
        <taxon>Janibacter</taxon>
    </lineage>
</organism>
<keyword evidence="1" id="KW-0472">Membrane</keyword>
<dbReference type="RefSeq" id="WP_072625786.1">
    <property type="nucleotide sequence ID" value="NZ_CP013290.1"/>
</dbReference>
<sequence>MTTTKTPAASRAGTVLATRPLMGWRTVDLLTIAFLGVAFGVAYWGYGLLYNGPISALGLAFQPLFGLFVGFWFIAGVVGGLVVRRPGAAIACELIAATVSALFGNQWGVTTVVSGLAQGIGAELAFAIFAYKAFGPAVALLSGALSAPLEWIYEIYWYFVDWTWAWKLAYLPLMVVSGVVVAGLGGWLLTRALAQAGALNPFPPGQEVLERRAV</sequence>
<evidence type="ECO:0000313" key="3">
    <source>
        <dbReference type="Proteomes" id="UP000182938"/>
    </source>
</evidence>
<evidence type="ECO:0000256" key="1">
    <source>
        <dbReference type="SAM" id="Phobius"/>
    </source>
</evidence>
<dbReference type="PIRSF" id="PIRSF037394">
    <property type="entry name" value="ABC_thiamine-permease_YkoE_prd"/>
    <property type="match status" value="1"/>
</dbReference>
<feature type="transmembrane region" description="Helical" evidence="1">
    <location>
        <begin position="29"/>
        <end position="49"/>
    </location>
</feature>
<dbReference type="KEGG" id="jte:ASJ30_14770"/>
<accession>A0A1L3MJV4</accession>
<keyword evidence="1" id="KW-1133">Transmembrane helix</keyword>
<keyword evidence="1" id="KW-0812">Transmembrane</keyword>
<feature type="transmembrane region" description="Helical" evidence="1">
    <location>
        <begin position="90"/>
        <end position="107"/>
    </location>
</feature>
<keyword evidence="3" id="KW-1185">Reference proteome</keyword>
<dbReference type="InterPro" id="IPR017195">
    <property type="entry name" value="ABC_thiamin-permease_prd"/>
</dbReference>
<reference evidence="2 3" key="1">
    <citation type="submission" date="2015-11" db="EMBL/GenBank/DDBJ databases">
        <authorList>
            <person name="Zhang Y."/>
            <person name="Guo Z."/>
        </authorList>
    </citation>
    <scope>NUCLEOTIDE SEQUENCE [LARGE SCALE GENOMIC DNA]</scope>
    <source>
        <strain evidence="2 3">YFY001</strain>
    </source>
</reference>
<gene>
    <name evidence="2" type="ORF">ASJ30_14770</name>
</gene>
<dbReference type="AlphaFoldDB" id="A0A1L3MJV4"/>
<feature type="transmembrane region" description="Helical" evidence="1">
    <location>
        <begin position="171"/>
        <end position="189"/>
    </location>
</feature>
<feature type="transmembrane region" description="Helical" evidence="1">
    <location>
        <begin position="61"/>
        <end position="83"/>
    </location>
</feature>